<dbReference type="AlphaFoldDB" id="A0A0N8CHS5"/>
<keyword evidence="2" id="KW-0479">Metal-binding</keyword>
<dbReference type="Gene3D" id="1.10.220.150">
    <property type="entry name" value="Arf GTPase activating protein"/>
    <property type="match status" value="1"/>
</dbReference>
<feature type="compositionally biased region" description="Polar residues" evidence="5">
    <location>
        <begin position="161"/>
        <end position="182"/>
    </location>
</feature>
<dbReference type="OrthoDB" id="983479at2759"/>
<keyword evidence="1" id="KW-0343">GTPase activation</keyword>
<protein>
    <submittedName>
        <fullName evidence="6">ADP-ribosylation factor GTPase-activating protein 1</fullName>
    </submittedName>
</protein>
<dbReference type="PANTHER" id="PTHR46395:SF1">
    <property type="entry name" value="ADP-RIBOSYLATION FACTOR GTPASE-ACTIVATING PROTEIN 1"/>
    <property type="match status" value="1"/>
</dbReference>
<feature type="compositionally biased region" description="Basic and acidic residues" evidence="5">
    <location>
        <begin position="318"/>
        <end position="328"/>
    </location>
</feature>
<keyword evidence="7" id="KW-1185">Reference proteome</keyword>
<proteinExistence type="predicted"/>
<dbReference type="InterPro" id="IPR038508">
    <property type="entry name" value="ArfGAP_dom_sf"/>
</dbReference>
<evidence type="ECO:0000256" key="2">
    <source>
        <dbReference type="ARBA" id="ARBA00022723"/>
    </source>
</evidence>
<dbReference type="EMBL" id="LRGB01000028">
    <property type="protein sequence ID" value="KZS21259.1"/>
    <property type="molecule type" value="Genomic_DNA"/>
</dbReference>
<dbReference type="FunFam" id="1.10.220.150:FF:000014">
    <property type="entry name" value="ADP-ribosylation factor GTPase-activating protein"/>
    <property type="match status" value="1"/>
</dbReference>
<evidence type="ECO:0000313" key="7">
    <source>
        <dbReference type="Proteomes" id="UP000076858"/>
    </source>
</evidence>
<accession>A0A0N8CHS5</accession>
<dbReference type="InterPro" id="IPR001164">
    <property type="entry name" value="ArfGAP_dom"/>
</dbReference>
<evidence type="ECO:0000313" key="6">
    <source>
        <dbReference type="EMBL" id="KZS21259.1"/>
    </source>
</evidence>
<dbReference type="GO" id="GO:0005096">
    <property type="term" value="F:GTPase activator activity"/>
    <property type="evidence" value="ECO:0007669"/>
    <property type="project" value="UniProtKB-KW"/>
</dbReference>
<keyword evidence="4" id="KW-0862">Zinc</keyword>
<dbReference type="Pfam" id="PF01412">
    <property type="entry name" value="ArfGap"/>
    <property type="match status" value="1"/>
</dbReference>
<evidence type="ECO:0000256" key="5">
    <source>
        <dbReference type="SAM" id="MobiDB-lite"/>
    </source>
</evidence>
<dbReference type="PANTHER" id="PTHR46395">
    <property type="entry name" value="ADP-RIBOSYLATION FACTOR GTPASE-ACTIVATING PROTEIN 1"/>
    <property type="match status" value="1"/>
</dbReference>
<feature type="region of interest" description="Disordered" evidence="5">
    <location>
        <begin position="423"/>
        <end position="460"/>
    </location>
</feature>
<dbReference type="GO" id="GO:0030100">
    <property type="term" value="P:regulation of endocytosis"/>
    <property type="evidence" value="ECO:0007669"/>
    <property type="project" value="TreeGrafter"/>
</dbReference>
<dbReference type="PROSITE" id="PS50115">
    <property type="entry name" value="ARFGAP"/>
    <property type="match status" value="1"/>
</dbReference>
<dbReference type="STRING" id="35525.A0A0N8CHS5"/>
<evidence type="ECO:0000256" key="3">
    <source>
        <dbReference type="ARBA" id="ARBA00022771"/>
    </source>
</evidence>
<dbReference type="GO" id="GO:0000139">
    <property type="term" value="C:Golgi membrane"/>
    <property type="evidence" value="ECO:0007669"/>
    <property type="project" value="TreeGrafter"/>
</dbReference>
<evidence type="ECO:0000256" key="1">
    <source>
        <dbReference type="ARBA" id="ARBA00022468"/>
    </source>
</evidence>
<name>A0A0N8CHS5_9CRUS</name>
<dbReference type="GO" id="GO:0008270">
    <property type="term" value="F:zinc ion binding"/>
    <property type="evidence" value="ECO:0007669"/>
    <property type="project" value="UniProtKB-KW"/>
</dbReference>
<feature type="region of interest" description="Disordered" evidence="5">
    <location>
        <begin position="161"/>
        <end position="186"/>
    </location>
</feature>
<keyword evidence="3" id="KW-0863">Zinc-finger</keyword>
<dbReference type="CDD" id="cd08959">
    <property type="entry name" value="ArfGap_ArfGap1_like"/>
    <property type="match status" value="1"/>
</dbReference>
<feature type="compositionally biased region" description="Low complexity" evidence="5">
    <location>
        <begin position="429"/>
        <end position="447"/>
    </location>
</feature>
<evidence type="ECO:0000256" key="4">
    <source>
        <dbReference type="ARBA" id="ARBA00022833"/>
    </source>
</evidence>
<reference evidence="6 7" key="1">
    <citation type="submission" date="2016-03" db="EMBL/GenBank/DDBJ databases">
        <title>EvidentialGene: Evidence-directed Construction of Genes on Genomes.</title>
        <authorList>
            <person name="Gilbert D.G."/>
            <person name="Choi J.-H."/>
            <person name="Mockaitis K."/>
            <person name="Colbourne J."/>
            <person name="Pfrender M."/>
        </authorList>
    </citation>
    <scope>NUCLEOTIDE SEQUENCE [LARGE SCALE GENOMIC DNA]</scope>
    <source>
        <strain evidence="6 7">Xinb3</strain>
        <tissue evidence="6">Complete organism</tissue>
    </source>
</reference>
<organism evidence="6 7">
    <name type="scientific">Daphnia magna</name>
    <dbReference type="NCBI Taxonomy" id="35525"/>
    <lineage>
        <taxon>Eukaryota</taxon>
        <taxon>Metazoa</taxon>
        <taxon>Ecdysozoa</taxon>
        <taxon>Arthropoda</taxon>
        <taxon>Crustacea</taxon>
        <taxon>Branchiopoda</taxon>
        <taxon>Diplostraca</taxon>
        <taxon>Cladocera</taxon>
        <taxon>Anomopoda</taxon>
        <taxon>Daphniidae</taxon>
        <taxon>Daphnia</taxon>
    </lineage>
</organism>
<dbReference type="Proteomes" id="UP000076858">
    <property type="component" value="Unassembled WGS sequence"/>
</dbReference>
<dbReference type="PRINTS" id="PR00405">
    <property type="entry name" value="REVINTRACTNG"/>
</dbReference>
<dbReference type="SMART" id="SM00105">
    <property type="entry name" value="ArfGap"/>
    <property type="match status" value="1"/>
</dbReference>
<dbReference type="InterPro" id="IPR037278">
    <property type="entry name" value="ARFGAP/RecO"/>
</dbReference>
<sequence>MASPRTRRVLQEIRPKDENSTCFECSVHNPQWASVTYGIWICLECSGKHRGLGVHLSFVRSITMDKWKDIELEKMKVGGNLNARLFFETQMDWNPCMPLAQRYNTKAAALYRDKISALAAGQTWNIEASEAKNYEASNISGSSSVYNAGSQYESKMNRSLHNSYSTPNFESGQNLHSESVSGTSGGYQNFKDQKEAFFSKKQLENFGRPDNLPPSQGGKYSGFGNSAYTPSRSSSTEVYDSLATGWSMFSVGASKLAESALKFGEIASQKVVQVSETVGEKVKEGRLLDDVASSVTSVATKVTEMSRKGWANVTSARSDYDEPPRVSGERSSLLSGNVSGGGYAPLSGGCSPGFQENSFAPPPVSQGFKGLGTDEYFPSSGNVEDSGEWVWSNAAGSKDKAESRNVARKGSSNEISDNLLIDFGDKKNTGSTLGTKSSTSALTATKTKTAEEEAWDMLNS</sequence>
<dbReference type="GO" id="GO:0032012">
    <property type="term" value="P:regulation of ARF protein signal transduction"/>
    <property type="evidence" value="ECO:0007669"/>
    <property type="project" value="TreeGrafter"/>
</dbReference>
<gene>
    <name evidence="6" type="ORF">APZ42_011847</name>
</gene>
<comment type="caution">
    <text evidence="6">The sequence shown here is derived from an EMBL/GenBank/DDBJ whole genome shotgun (WGS) entry which is preliminary data.</text>
</comment>
<dbReference type="SUPFAM" id="SSF57863">
    <property type="entry name" value="ArfGap/RecO-like zinc finger"/>
    <property type="match status" value="1"/>
</dbReference>
<feature type="region of interest" description="Disordered" evidence="5">
    <location>
        <begin position="315"/>
        <end position="334"/>
    </location>
</feature>